<dbReference type="SUPFAM" id="SSF53756">
    <property type="entry name" value="UDP-Glycosyltransferase/glycogen phosphorylase"/>
    <property type="match status" value="1"/>
</dbReference>
<feature type="domain" description="Glycosyl transferase family 1" evidence="2">
    <location>
        <begin position="197"/>
        <end position="345"/>
    </location>
</feature>
<name>A0A495PVZ1_9FLAO</name>
<reference evidence="4 5" key="1">
    <citation type="submission" date="2018-10" db="EMBL/GenBank/DDBJ databases">
        <title>Genomic Encyclopedia of Archaeal and Bacterial Type Strains, Phase II (KMG-II): from individual species to whole genera.</title>
        <authorList>
            <person name="Goeker M."/>
        </authorList>
    </citation>
    <scope>NUCLEOTIDE SEQUENCE [LARGE SCALE GENOMIC DNA]</scope>
    <source>
        <strain evidence="4 5">DSM 19839</strain>
    </source>
</reference>
<dbReference type="Gene3D" id="3.40.50.2000">
    <property type="entry name" value="Glycogen Phosphorylase B"/>
    <property type="match status" value="2"/>
</dbReference>
<dbReference type="GO" id="GO:0009103">
    <property type="term" value="P:lipopolysaccharide biosynthetic process"/>
    <property type="evidence" value="ECO:0007669"/>
    <property type="project" value="TreeGrafter"/>
</dbReference>
<evidence type="ECO:0000313" key="5">
    <source>
        <dbReference type="Proteomes" id="UP000276282"/>
    </source>
</evidence>
<protein>
    <submittedName>
        <fullName evidence="4">Glycosyltransferase involved in cell wall biosynthesis</fullName>
    </submittedName>
</protein>
<dbReference type="Pfam" id="PF00534">
    <property type="entry name" value="Glycos_transf_1"/>
    <property type="match status" value="1"/>
</dbReference>
<evidence type="ECO:0000256" key="1">
    <source>
        <dbReference type="ARBA" id="ARBA00022679"/>
    </source>
</evidence>
<dbReference type="PANTHER" id="PTHR46401">
    <property type="entry name" value="GLYCOSYLTRANSFERASE WBBK-RELATED"/>
    <property type="match status" value="1"/>
</dbReference>
<comment type="caution">
    <text evidence="4">The sequence shown here is derived from an EMBL/GenBank/DDBJ whole genome shotgun (WGS) entry which is preliminary data.</text>
</comment>
<proteinExistence type="predicted"/>
<gene>
    <name evidence="4" type="ORF">BC962_2212</name>
</gene>
<evidence type="ECO:0000313" key="4">
    <source>
        <dbReference type="EMBL" id="RKS53945.1"/>
    </source>
</evidence>
<sequence>MHLVLFTHPNFKLSQSMPRYAKMIKDGMIARSHTVELWTARGYFSGLISNGTVKKWLGYVDQFLVFPIILKWKLKKYPSNTLFVFTDHALGPWIPLISGRPHIVHCHDFMAQRSAIGELPENKIKLTGRLYQKIIRSGYRKAENFISISHNTRSDLHRFLNSKPKFSEVIYNGLNQDFKPKDSAIARKLLGDNFNYNLEEGYILHVGGNQFYKNRIGTIKIYSAWREISNKKLPLLMVGAPPTEKLLQLRANSSFKNDIYFLNNISDYELQTAYQGASVLIFPSLDEGFGWPIAEAMASGCPVITTNKTPMTEVGADSCFYIPRQFIKSTEDKSWEEVCADVLENLLSLSSKERELLVKRGLENSLRFKTSSSISQIEQAYLKVYESY</sequence>
<dbReference type="GO" id="GO:0016757">
    <property type="term" value="F:glycosyltransferase activity"/>
    <property type="evidence" value="ECO:0007669"/>
    <property type="project" value="InterPro"/>
</dbReference>
<keyword evidence="5" id="KW-1185">Reference proteome</keyword>
<dbReference type="InterPro" id="IPR001296">
    <property type="entry name" value="Glyco_trans_1"/>
</dbReference>
<evidence type="ECO:0000259" key="3">
    <source>
        <dbReference type="Pfam" id="PF13439"/>
    </source>
</evidence>
<keyword evidence="1 4" id="KW-0808">Transferase</keyword>
<dbReference type="CDD" id="cd03809">
    <property type="entry name" value="GT4_MtfB-like"/>
    <property type="match status" value="1"/>
</dbReference>
<dbReference type="Proteomes" id="UP000276282">
    <property type="component" value="Unassembled WGS sequence"/>
</dbReference>
<dbReference type="RefSeq" id="WP_121346008.1">
    <property type="nucleotide sequence ID" value="NZ_RBLG01000002.1"/>
</dbReference>
<evidence type="ECO:0000259" key="2">
    <source>
        <dbReference type="Pfam" id="PF00534"/>
    </source>
</evidence>
<dbReference type="AlphaFoldDB" id="A0A495PVZ1"/>
<dbReference type="OrthoDB" id="798298at2"/>
<dbReference type="InterPro" id="IPR028098">
    <property type="entry name" value="Glyco_trans_4-like_N"/>
</dbReference>
<organism evidence="4 5">
    <name type="scientific">Gillisia mitskevichiae</name>
    <dbReference type="NCBI Taxonomy" id="270921"/>
    <lineage>
        <taxon>Bacteria</taxon>
        <taxon>Pseudomonadati</taxon>
        <taxon>Bacteroidota</taxon>
        <taxon>Flavobacteriia</taxon>
        <taxon>Flavobacteriales</taxon>
        <taxon>Flavobacteriaceae</taxon>
        <taxon>Gillisia</taxon>
    </lineage>
</organism>
<dbReference type="EMBL" id="RBLG01000002">
    <property type="protein sequence ID" value="RKS53945.1"/>
    <property type="molecule type" value="Genomic_DNA"/>
</dbReference>
<dbReference type="Pfam" id="PF13439">
    <property type="entry name" value="Glyco_transf_4"/>
    <property type="match status" value="1"/>
</dbReference>
<feature type="domain" description="Glycosyltransferase subfamily 4-like N-terminal" evidence="3">
    <location>
        <begin position="19"/>
        <end position="177"/>
    </location>
</feature>
<dbReference type="PANTHER" id="PTHR46401:SF2">
    <property type="entry name" value="GLYCOSYLTRANSFERASE WBBK-RELATED"/>
    <property type="match status" value="1"/>
</dbReference>
<accession>A0A495PVZ1</accession>